<feature type="transmembrane region" description="Helical" evidence="1">
    <location>
        <begin position="123"/>
        <end position="147"/>
    </location>
</feature>
<accession>A0A850HNP9</accession>
<dbReference type="Pfam" id="PF04892">
    <property type="entry name" value="VanZ"/>
    <property type="match status" value="1"/>
</dbReference>
<dbReference type="PANTHER" id="PTHR36834:SF1">
    <property type="entry name" value="INTEGRAL MEMBRANE PROTEIN"/>
    <property type="match status" value="1"/>
</dbReference>
<dbReference type="EMBL" id="JAAIUO010000009">
    <property type="protein sequence ID" value="NSK15405.1"/>
    <property type="molecule type" value="Genomic_DNA"/>
</dbReference>
<reference evidence="5 6" key="1">
    <citation type="journal article" date="2020" name="Cell Host Microbe">
        <title>Functional and Genomic Variation between Human-Derived Isolates of Lachnospiraceae Reveals Inter- and Intra-Species Diversity.</title>
        <authorList>
            <person name="Sorbara M.T."/>
            <person name="Littmann E.R."/>
            <person name="Fontana E."/>
            <person name="Moody T.U."/>
            <person name="Kohout C.E."/>
            <person name="Gjonbalaj M."/>
            <person name="Eaton V."/>
            <person name="Seok R."/>
            <person name="Leiner I.M."/>
            <person name="Pamer E.G."/>
        </authorList>
    </citation>
    <scope>NUCLEOTIDE SEQUENCE [LARGE SCALE GENOMIC DNA]</scope>
    <source>
        <strain evidence="4 5">MSK.17.11</strain>
        <strain evidence="3 6">MSK.17.38</strain>
    </source>
</reference>
<dbReference type="AlphaFoldDB" id="A0A850HNP9"/>
<dbReference type="InterPro" id="IPR053150">
    <property type="entry name" value="Teicoplanin_resist-assoc"/>
</dbReference>
<dbReference type="Proteomes" id="UP000528555">
    <property type="component" value="Unassembled WGS sequence"/>
</dbReference>
<dbReference type="EMBL" id="JAAITX010000009">
    <property type="protein sequence ID" value="NVH59192.1"/>
    <property type="molecule type" value="Genomic_DNA"/>
</dbReference>
<dbReference type="InterPro" id="IPR006976">
    <property type="entry name" value="VanZ-like"/>
</dbReference>
<evidence type="ECO:0000313" key="3">
    <source>
        <dbReference type="EMBL" id="NSK15405.1"/>
    </source>
</evidence>
<dbReference type="Proteomes" id="UP000701680">
    <property type="component" value="Unassembled WGS sequence"/>
</dbReference>
<name>A0A850HNP9_9FIRM</name>
<organism evidence="4 5">
    <name type="scientific">Dorea phocaeensis</name>
    <dbReference type="NCBI Taxonomy" id="2040291"/>
    <lineage>
        <taxon>Bacteria</taxon>
        <taxon>Bacillati</taxon>
        <taxon>Bacillota</taxon>
        <taxon>Clostridia</taxon>
        <taxon>Lachnospirales</taxon>
        <taxon>Lachnospiraceae</taxon>
        <taxon>Dorea</taxon>
    </lineage>
</organism>
<feature type="transmembrane region" description="Helical" evidence="1">
    <location>
        <begin position="14"/>
        <end position="35"/>
    </location>
</feature>
<feature type="transmembrane region" description="Helical" evidence="1">
    <location>
        <begin position="47"/>
        <end position="66"/>
    </location>
</feature>
<gene>
    <name evidence="4" type="ORF">G5A66_11225</name>
    <name evidence="3" type="ORF">G5A75_11175</name>
</gene>
<proteinExistence type="predicted"/>
<dbReference type="RefSeq" id="WP_173815059.1">
    <property type="nucleotide sequence ID" value="NZ_JAAITX010000009.1"/>
</dbReference>
<keyword evidence="1" id="KW-1133">Transmembrane helix</keyword>
<evidence type="ECO:0000259" key="2">
    <source>
        <dbReference type="Pfam" id="PF04892"/>
    </source>
</evidence>
<keyword evidence="1" id="KW-0812">Transmembrane</keyword>
<keyword evidence="5" id="KW-1185">Reference proteome</keyword>
<evidence type="ECO:0000313" key="4">
    <source>
        <dbReference type="EMBL" id="NVH59192.1"/>
    </source>
</evidence>
<evidence type="ECO:0000313" key="5">
    <source>
        <dbReference type="Proteomes" id="UP000528555"/>
    </source>
</evidence>
<protein>
    <submittedName>
        <fullName evidence="4">VanZ family protein</fullName>
    </submittedName>
</protein>
<keyword evidence="1" id="KW-0472">Membrane</keyword>
<dbReference type="PANTHER" id="PTHR36834">
    <property type="entry name" value="MEMBRANE PROTEIN-RELATED"/>
    <property type="match status" value="1"/>
</dbReference>
<comment type="caution">
    <text evidence="4">The sequence shown here is derived from an EMBL/GenBank/DDBJ whole genome shotgun (WGS) entry which is preliminary data.</text>
</comment>
<reference evidence="4" key="2">
    <citation type="submission" date="2020-02" db="EMBL/GenBank/DDBJ databases">
        <authorList>
            <person name="Littmann E."/>
            <person name="Sorbara M."/>
        </authorList>
    </citation>
    <scope>NUCLEOTIDE SEQUENCE</scope>
    <source>
        <strain evidence="4">MSK.17.11</strain>
        <strain evidence="3">MSK.17.38</strain>
    </source>
</reference>
<sequence length="179" mass="20516">MDLYQILTMHNRPWSIREIVVFVFFLAVVAGFLLLRLKTHRITKGQAVAGLALYGFLGIVFASTVFTRTPGNRAYELLPFWSWREILFHQDWSLLQENVLNIILFVPIGILLFPLLRKITWKSALIIGLAISALIETSQLILCRGLFEWDDMIHNTLGCVLGYLVASQLLQKRCGRKVK</sequence>
<feature type="transmembrane region" description="Helical" evidence="1">
    <location>
        <begin position="153"/>
        <end position="170"/>
    </location>
</feature>
<feature type="domain" description="VanZ-like" evidence="2">
    <location>
        <begin position="69"/>
        <end position="167"/>
    </location>
</feature>
<feature type="transmembrane region" description="Helical" evidence="1">
    <location>
        <begin position="99"/>
        <end position="116"/>
    </location>
</feature>
<evidence type="ECO:0000313" key="6">
    <source>
        <dbReference type="Proteomes" id="UP000701680"/>
    </source>
</evidence>
<evidence type="ECO:0000256" key="1">
    <source>
        <dbReference type="SAM" id="Phobius"/>
    </source>
</evidence>